<accession>A0A915A2Y5</accession>
<sequence>PLSHRSSVFHALWICFEHRSAARSLTMLYMTVKFLQAIIARAHFCGYGPIIHVLSCSEEIFRTVVQDRYGHRVLLCALWSPLWSEKPLFFLQYSFLFWPQIILHVL</sequence>
<protein>
    <submittedName>
        <fullName evidence="2">Uncharacterized protein</fullName>
    </submittedName>
</protein>
<dbReference type="WBParaSite" id="PgE134_g001_t01">
    <property type="protein sequence ID" value="PgE134_g001_t01"/>
    <property type="gene ID" value="PgE134_g001"/>
</dbReference>
<reference evidence="2" key="1">
    <citation type="submission" date="2022-11" db="UniProtKB">
        <authorList>
            <consortium name="WormBaseParasite"/>
        </authorList>
    </citation>
    <scope>IDENTIFICATION</scope>
</reference>
<dbReference type="Proteomes" id="UP000887569">
    <property type="component" value="Unplaced"/>
</dbReference>
<name>A0A915A2Y5_PARUN</name>
<evidence type="ECO:0000313" key="1">
    <source>
        <dbReference type="Proteomes" id="UP000887569"/>
    </source>
</evidence>
<proteinExistence type="predicted"/>
<evidence type="ECO:0000313" key="2">
    <source>
        <dbReference type="WBParaSite" id="PgE134_g001_t01"/>
    </source>
</evidence>
<keyword evidence="1" id="KW-1185">Reference proteome</keyword>
<dbReference type="AlphaFoldDB" id="A0A915A2Y5"/>
<organism evidence="1 2">
    <name type="scientific">Parascaris univalens</name>
    <name type="common">Nematode worm</name>
    <dbReference type="NCBI Taxonomy" id="6257"/>
    <lineage>
        <taxon>Eukaryota</taxon>
        <taxon>Metazoa</taxon>
        <taxon>Ecdysozoa</taxon>
        <taxon>Nematoda</taxon>
        <taxon>Chromadorea</taxon>
        <taxon>Rhabditida</taxon>
        <taxon>Spirurina</taxon>
        <taxon>Ascaridomorpha</taxon>
        <taxon>Ascaridoidea</taxon>
        <taxon>Ascarididae</taxon>
        <taxon>Parascaris</taxon>
    </lineage>
</organism>